<feature type="chain" id="PRO_5025358076" description="Histidine phosphatase family protein" evidence="1">
    <location>
        <begin position="19"/>
        <end position="317"/>
    </location>
</feature>
<sequence length="317" mass="35800">MIKRLPVILLIVSAASCARPALQPLKVAKKIFSPQADTLFISRHSTGDYSGHPNGEDLPAGVKPSFRLLQQTAVKSVIAMNVSNVGPHADKYLFFTKESNYWKLYAIAAPTLARLHDSRRREMEALTPAQIDSILLEASAYDDPAYKTREDFDFVLNSLRLKLAPDDTLVEHFRKYQASFDSLCEAARTQDISSRIKFEAIPTTPYTIVRSPGDTATVPRFTYKPYLNPEYPIAAAGSEQPLEFDSRHSKFSRLLISNVTSGGFLPKECLSFHILYDQVGYLYVADEKNLPELNPDKVMMLRKLADHWYLYKVAIYL</sequence>
<evidence type="ECO:0008006" key="4">
    <source>
        <dbReference type="Google" id="ProtNLM"/>
    </source>
</evidence>
<accession>A0A6B9ZHX8</accession>
<evidence type="ECO:0000313" key="2">
    <source>
        <dbReference type="EMBL" id="QHS61101.1"/>
    </source>
</evidence>
<dbReference type="PROSITE" id="PS51257">
    <property type="entry name" value="PROKAR_LIPOPROTEIN"/>
    <property type="match status" value="1"/>
</dbReference>
<evidence type="ECO:0000313" key="3">
    <source>
        <dbReference type="Proteomes" id="UP000476411"/>
    </source>
</evidence>
<gene>
    <name evidence="2" type="ORF">GWR21_16285</name>
</gene>
<protein>
    <recommendedName>
        <fullName evidence="4">Histidine phosphatase family protein</fullName>
    </recommendedName>
</protein>
<dbReference type="Proteomes" id="UP000476411">
    <property type="component" value="Chromosome"/>
</dbReference>
<dbReference type="RefSeq" id="WP_162332779.1">
    <property type="nucleotide sequence ID" value="NZ_CP048113.1"/>
</dbReference>
<keyword evidence="3" id="KW-1185">Reference proteome</keyword>
<feature type="signal peptide" evidence="1">
    <location>
        <begin position="1"/>
        <end position="18"/>
    </location>
</feature>
<name>A0A6B9ZHX8_9BACT</name>
<dbReference type="AlphaFoldDB" id="A0A6B9ZHX8"/>
<keyword evidence="1" id="KW-0732">Signal</keyword>
<reference evidence="2 3" key="1">
    <citation type="submission" date="2020-01" db="EMBL/GenBank/DDBJ databases">
        <title>Complete genome sequence of Chitinophaga sp. H33E-04 isolated from quinoa roots.</title>
        <authorList>
            <person name="Weon H.-Y."/>
            <person name="Lee S.A."/>
        </authorList>
    </citation>
    <scope>NUCLEOTIDE SEQUENCE [LARGE SCALE GENOMIC DNA]</scope>
    <source>
        <strain evidence="2 3">H33E-04</strain>
    </source>
</reference>
<organism evidence="2 3">
    <name type="scientific">Chitinophaga agri</name>
    <dbReference type="NCBI Taxonomy" id="2703787"/>
    <lineage>
        <taxon>Bacteria</taxon>
        <taxon>Pseudomonadati</taxon>
        <taxon>Bacteroidota</taxon>
        <taxon>Chitinophagia</taxon>
        <taxon>Chitinophagales</taxon>
        <taxon>Chitinophagaceae</taxon>
        <taxon>Chitinophaga</taxon>
    </lineage>
</organism>
<evidence type="ECO:0000256" key="1">
    <source>
        <dbReference type="SAM" id="SignalP"/>
    </source>
</evidence>
<proteinExistence type="predicted"/>
<dbReference type="KEGG" id="chih:GWR21_16285"/>
<dbReference type="EMBL" id="CP048113">
    <property type="protein sequence ID" value="QHS61101.1"/>
    <property type="molecule type" value="Genomic_DNA"/>
</dbReference>